<dbReference type="GO" id="GO:0006782">
    <property type="term" value="P:protoporphyrinogen IX biosynthetic process"/>
    <property type="evidence" value="ECO:0007669"/>
    <property type="project" value="UniProtKB-UniRule"/>
</dbReference>
<evidence type="ECO:0000256" key="3">
    <source>
        <dbReference type="ARBA" id="ARBA00013109"/>
    </source>
</evidence>
<keyword evidence="5 9" id="KW-0627">Porphyrin biosynthesis</keyword>
<dbReference type="PANTHER" id="PTHR38042:SF1">
    <property type="entry name" value="UROPORPHYRINOGEN-III SYNTHASE, CHLOROPLASTIC"/>
    <property type="match status" value="1"/>
</dbReference>
<dbReference type="CDD" id="cd06578">
    <property type="entry name" value="HemD"/>
    <property type="match status" value="1"/>
</dbReference>
<evidence type="ECO:0000256" key="5">
    <source>
        <dbReference type="ARBA" id="ARBA00023244"/>
    </source>
</evidence>
<dbReference type="AlphaFoldDB" id="A0A511RN82"/>
<dbReference type="GO" id="GO:0006780">
    <property type="term" value="P:uroporphyrinogen III biosynthetic process"/>
    <property type="evidence" value="ECO:0007669"/>
    <property type="project" value="UniProtKB-UniRule"/>
</dbReference>
<name>A0A511RN82_9DEIN</name>
<accession>A0A511RN82</accession>
<dbReference type="UniPathway" id="UPA00251">
    <property type="reaction ID" value="UER00320"/>
</dbReference>
<dbReference type="InterPro" id="IPR003754">
    <property type="entry name" value="4pyrrol_synth_uPrphyn_synth"/>
</dbReference>
<dbReference type="SUPFAM" id="SSF69618">
    <property type="entry name" value="HemD-like"/>
    <property type="match status" value="1"/>
</dbReference>
<dbReference type="EC" id="4.2.1.75" evidence="3 9"/>
<keyword evidence="4 9" id="KW-0456">Lyase</keyword>
<evidence type="ECO:0000256" key="1">
    <source>
        <dbReference type="ARBA" id="ARBA00004772"/>
    </source>
</evidence>
<evidence type="ECO:0000256" key="8">
    <source>
        <dbReference type="ARBA" id="ARBA00048617"/>
    </source>
</evidence>
<evidence type="ECO:0000256" key="6">
    <source>
        <dbReference type="ARBA" id="ARBA00037589"/>
    </source>
</evidence>
<feature type="domain" description="Tetrapyrrole biosynthesis uroporphyrinogen III synthase" evidence="10">
    <location>
        <begin position="15"/>
        <end position="221"/>
    </location>
</feature>
<protein>
    <recommendedName>
        <fullName evidence="7 9">Uroporphyrinogen-III synthase</fullName>
        <ecNumber evidence="3 9">4.2.1.75</ecNumber>
    </recommendedName>
</protein>
<dbReference type="InterPro" id="IPR036108">
    <property type="entry name" value="4pyrrol_syn_uPrphyn_synt_sf"/>
</dbReference>
<comment type="similarity">
    <text evidence="2 9">Belongs to the uroporphyrinogen-III synthase family.</text>
</comment>
<dbReference type="InterPro" id="IPR039793">
    <property type="entry name" value="UROS/Hem4"/>
</dbReference>
<proteinExistence type="inferred from homology"/>
<dbReference type="Gene3D" id="3.40.50.10090">
    <property type="match status" value="2"/>
</dbReference>
<comment type="function">
    <text evidence="6 9">Catalyzes cyclization of the linear tetrapyrrole, hydroxymethylbilane, to the macrocyclic uroporphyrinogen III.</text>
</comment>
<dbReference type="RefSeq" id="WP_147147856.1">
    <property type="nucleotide sequence ID" value="NZ_BJXN01000011.1"/>
</dbReference>
<evidence type="ECO:0000256" key="9">
    <source>
        <dbReference type="RuleBase" id="RU366031"/>
    </source>
</evidence>
<evidence type="ECO:0000313" key="11">
    <source>
        <dbReference type="EMBL" id="GEM90266.1"/>
    </source>
</evidence>
<gene>
    <name evidence="11" type="ORF">ODE01S_17000</name>
</gene>
<sequence length="236" mass="24974">MEGVVLTRSPEKDRELARLLDAFGVPHASVPLVEHAPGPDFPALAGALGEGWSWVAVTSPTAARFLARAWETAGRPPLRVAALGGGTARALERAGLEPGFTAPEAYGRALAESLPEPGPLLWPTSSRAGKELGRILEARGFRVRRLDAYTTRPRALAPEEVARLEAAAVAALASPSAVAAWARATAARPPLAAIGRVTAEAARAAGFARVVWPRQPGVRGWAERIRDLYEEKGHLP</sequence>
<comment type="catalytic activity">
    <reaction evidence="8 9">
        <text>hydroxymethylbilane = uroporphyrinogen III + H2O</text>
        <dbReference type="Rhea" id="RHEA:18965"/>
        <dbReference type="ChEBI" id="CHEBI:15377"/>
        <dbReference type="ChEBI" id="CHEBI:57308"/>
        <dbReference type="ChEBI" id="CHEBI:57845"/>
        <dbReference type="EC" id="4.2.1.75"/>
    </reaction>
</comment>
<evidence type="ECO:0000313" key="12">
    <source>
        <dbReference type="Proteomes" id="UP000321827"/>
    </source>
</evidence>
<dbReference type="PANTHER" id="PTHR38042">
    <property type="entry name" value="UROPORPHYRINOGEN-III SYNTHASE, CHLOROPLASTIC"/>
    <property type="match status" value="1"/>
</dbReference>
<dbReference type="OrthoDB" id="30989at2"/>
<organism evidence="11 12">
    <name type="scientific">Oceanithermus desulfurans NBRC 100063</name>
    <dbReference type="NCBI Taxonomy" id="1227550"/>
    <lineage>
        <taxon>Bacteria</taxon>
        <taxon>Thermotogati</taxon>
        <taxon>Deinococcota</taxon>
        <taxon>Deinococci</taxon>
        <taxon>Thermales</taxon>
        <taxon>Thermaceae</taxon>
        <taxon>Oceanithermus</taxon>
    </lineage>
</organism>
<comment type="caution">
    <text evidence="11">The sequence shown here is derived from an EMBL/GenBank/DDBJ whole genome shotgun (WGS) entry which is preliminary data.</text>
</comment>
<dbReference type="Pfam" id="PF02602">
    <property type="entry name" value="HEM4"/>
    <property type="match status" value="1"/>
</dbReference>
<reference evidence="11 12" key="1">
    <citation type="submission" date="2019-07" db="EMBL/GenBank/DDBJ databases">
        <title>Whole genome shotgun sequence of Oceanithermus desulfurans NBRC 100063.</title>
        <authorList>
            <person name="Hosoyama A."/>
            <person name="Uohara A."/>
            <person name="Ohji S."/>
            <person name="Ichikawa N."/>
        </authorList>
    </citation>
    <scope>NUCLEOTIDE SEQUENCE [LARGE SCALE GENOMIC DNA]</scope>
    <source>
        <strain evidence="11 12">NBRC 100063</strain>
    </source>
</reference>
<evidence type="ECO:0000256" key="4">
    <source>
        <dbReference type="ARBA" id="ARBA00023239"/>
    </source>
</evidence>
<dbReference type="EMBL" id="BJXN01000011">
    <property type="protein sequence ID" value="GEM90266.1"/>
    <property type="molecule type" value="Genomic_DNA"/>
</dbReference>
<dbReference type="GO" id="GO:0004852">
    <property type="term" value="F:uroporphyrinogen-III synthase activity"/>
    <property type="evidence" value="ECO:0007669"/>
    <property type="project" value="UniProtKB-UniRule"/>
</dbReference>
<evidence type="ECO:0000256" key="7">
    <source>
        <dbReference type="ARBA" id="ARBA00040167"/>
    </source>
</evidence>
<evidence type="ECO:0000256" key="2">
    <source>
        <dbReference type="ARBA" id="ARBA00008133"/>
    </source>
</evidence>
<comment type="pathway">
    <text evidence="1 9">Porphyrin-containing compound metabolism; protoporphyrin-IX biosynthesis; coproporphyrinogen-III from 5-aminolevulinate: step 3/4.</text>
</comment>
<evidence type="ECO:0000259" key="10">
    <source>
        <dbReference type="Pfam" id="PF02602"/>
    </source>
</evidence>
<dbReference type="Proteomes" id="UP000321827">
    <property type="component" value="Unassembled WGS sequence"/>
</dbReference>